<protein>
    <submittedName>
        <fullName evidence="1">Uncharacterized protein</fullName>
    </submittedName>
</protein>
<reference evidence="1 2" key="1">
    <citation type="journal article" date="2019" name="Commun. Biol.">
        <title>The bagworm genome reveals a unique fibroin gene that provides high tensile strength.</title>
        <authorList>
            <person name="Kono N."/>
            <person name="Nakamura H."/>
            <person name="Ohtoshi R."/>
            <person name="Tomita M."/>
            <person name="Numata K."/>
            <person name="Arakawa K."/>
        </authorList>
    </citation>
    <scope>NUCLEOTIDE SEQUENCE [LARGE SCALE GENOMIC DNA]</scope>
</reference>
<gene>
    <name evidence="1" type="ORF">EVAR_103120_1</name>
</gene>
<evidence type="ECO:0000313" key="1">
    <source>
        <dbReference type="EMBL" id="GBP57522.1"/>
    </source>
</evidence>
<comment type="caution">
    <text evidence="1">The sequence shown here is derived from an EMBL/GenBank/DDBJ whole genome shotgun (WGS) entry which is preliminary data.</text>
</comment>
<evidence type="ECO:0000313" key="2">
    <source>
        <dbReference type="Proteomes" id="UP000299102"/>
    </source>
</evidence>
<name>A0A4C1X3F7_EUMVA</name>
<keyword evidence="2" id="KW-1185">Reference proteome</keyword>
<accession>A0A4C1X3F7</accession>
<dbReference type="Proteomes" id="UP000299102">
    <property type="component" value="Unassembled WGS sequence"/>
</dbReference>
<organism evidence="1 2">
    <name type="scientific">Eumeta variegata</name>
    <name type="common">Bagworm moth</name>
    <name type="synonym">Eumeta japonica</name>
    <dbReference type="NCBI Taxonomy" id="151549"/>
    <lineage>
        <taxon>Eukaryota</taxon>
        <taxon>Metazoa</taxon>
        <taxon>Ecdysozoa</taxon>
        <taxon>Arthropoda</taxon>
        <taxon>Hexapoda</taxon>
        <taxon>Insecta</taxon>
        <taxon>Pterygota</taxon>
        <taxon>Neoptera</taxon>
        <taxon>Endopterygota</taxon>
        <taxon>Lepidoptera</taxon>
        <taxon>Glossata</taxon>
        <taxon>Ditrysia</taxon>
        <taxon>Tineoidea</taxon>
        <taxon>Psychidae</taxon>
        <taxon>Oiketicinae</taxon>
        <taxon>Eumeta</taxon>
    </lineage>
</organism>
<sequence>MDEVEVLEVQNYDVLVFLLDSNGEKLPKAGLYNCRLSHLSNSVRTDIPFRARSALGIRAPAGPGPTPLSRKERQSSSLIFVAVRQMGGAPSKLFDG</sequence>
<dbReference type="AlphaFoldDB" id="A0A4C1X3F7"/>
<proteinExistence type="predicted"/>
<dbReference type="EMBL" id="BGZK01000718">
    <property type="protein sequence ID" value="GBP57522.1"/>
    <property type="molecule type" value="Genomic_DNA"/>
</dbReference>